<protein>
    <submittedName>
        <fullName evidence="1">Uncharacterized protein</fullName>
    </submittedName>
</protein>
<keyword evidence="2" id="KW-1185">Reference proteome</keyword>
<organism evidence="1 2">
    <name type="scientific">Solanum verrucosum</name>
    <dbReference type="NCBI Taxonomy" id="315347"/>
    <lineage>
        <taxon>Eukaryota</taxon>
        <taxon>Viridiplantae</taxon>
        <taxon>Streptophyta</taxon>
        <taxon>Embryophyta</taxon>
        <taxon>Tracheophyta</taxon>
        <taxon>Spermatophyta</taxon>
        <taxon>Magnoliopsida</taxon>
        <taxon>eudicotyledons</taxon>
        <taxon>Gunneridae</taxon>
        <taxon>Pentapetalae</taxon>
        <taxon>asterids</taxon>
        <taxon>lamiids</taxon>
        <taxon>Solanales</taxon>
        <taxon>Solanaceae</taxon>
        <taxon>Solanoideae</taxon>
        <taxon>Solaneae</taxon>
        <taxon>Solanum</taxon>
    </lineage>
</organism>
<evidence type="ECO:0000313" key="2">
    <source>
        <dbReference type="Proteomes" id="UP001234989"/>
    </source>
</evidence>
<name>A0AAF0ZSA9_SOLVR</name>
<evidence type="ECO:0000313" key="1">
    <source>
        <dbReference type="EMBL" id="WMV50342.1"/>
    </source>
</evidence>
<dbReference type="AlphaFoldDB" id="A0AAF0ZSA9"/>
<dbReference type="Proteomes" id="UP001234989">
    <property type="component" value="Chromosome 10"/>
</dbReference>
<proteinExistence type="predicted"/>
<dbReference type="EMBL" id="CP133621">
    <property type="protein sequence ID" value="WMV50342.1"/>
    <property type="molecule type" value="Genomic_DNA"/>
</dbReference>
<accession>A0AAF0ZSA9</accession>
<sequence>MQILRSCRCNPRLPSTDRRSDHGPCWWSVLHHCNPSPNPAQKFWLTLDPRTDPWSVGQTMVHGLYS</sequence>
<reference evidence="1" key="1">
    <citation type="submission" date="2023-08" db="EMBL/GenBank/DDBJ databases">
        <title>A de novo genome assembly of Solanum verrucosum Schlechtendal, a Mexican diploid species geographically isolated from the other diploid A-genome species in potato relatives.</title>
        <authorList>
            <person name="Hosaka K."/>
        </authorList>
    </citation>
    <scope>NUCLEOTIDE SEQUENCE</scope>
    <source>
        <tissue evidence="1">Young leaves</tissue>
    </source>
</reference>
<gene>
    <name evidence="1" type="ORF">MTR67_043727</name>
</gene>